<evidence type="ECO:0000256" key="1">
    <source>
        <dbReference type="SAM" id="Phobius"/>
    </source>
</evidence>
<proteinExistence type="predicted"/>
<dbReference type="RefSeq" id="WP_207002852.1">
    <property type="nucleotide sequence ID" value="NZ_JAEKJR010000002.1"/>
</dbReference>
<comment type="caution">
    <text evidence="2">The sequence shown here is derived from an EMBL/GenBank/DDBJ whole genome shotgun (WGS) entry which is preliminary data.</text>
</comment>
<sequence>MKLILIGAMGAVLSNSLVSYFKWYYSVGSKFLKKAWLATISIVLANVFSQVFAILAFLLPLKVVILVGTQRIPRYFPSAFSVFDHETLILMLGGLSAVFYVVHLGLEKLIGVFSDISTKKLLAANNKVVLFENQEDVAKDGYSRYARSLGGGILILLISAGIAYLSSLVFFIILGFAFFLCSIGYYLCRRDEKFSNTYLSSFVKVGASVGFLLVFLSILIFFFTGREIQPLSAILTLILARQLTGKSVGAFHDMTWLNSRKNQLNVLFFHGHVLLPSSKSQAADFWSHINKDTLRVIIGKSGGERYSLGGEPMEFNFRQSGVPDVIAFDVFHSASVAEEERASLYLKIYGEKRSRLSDHEALILTLQEGLPVPNLLNVGKLGDFKWHLFDFTGHREVSRKEARLCAWKVVANMMSVPPSSALISSYTRSRQMMWGQINDVLFKRLSVAVIGAGLEVQAQLASFFHCREIIFQKLSSLPLAIVNPDLKADSLFVNFEKEYVCGNWGRWCLEPVGAGWPLDDWALDKLPEAVELARSRRDDLKDVGIASVTLSAFIYEFLALCQRQSFKEALVLLPQINSMLQNSSTDLEAVN</sequence>
<dbReference type="Proteomes" id="UP000664293">
    <property type="component" value="Unassembled WGS sequence"/>
</dbReference>
<dbReference type="EMBL" id="JAEKJR010000002">
    <property type="protein sequence ID" value="MBN8431785.1"/>
    <property type="molecule type" value="Genomic_DNA"/>
</dbReference>
<feature type="transmembrane region" description="Helical" evidence="1">
    <location>
        <begin position="35"/>
        <end position="67"/>
    </location>
</feature>
<gene>
    <name evidence="2" type="ORF">JF535_13075</name>
</gene>
<feature type="transmembrane region" description="Helical" evidence="1">
    <location>
        <begin position="88"/>
        <end position="106"/>
    </location>
</feature>
<evidence type="ECO:0000313" key="2">
    <source>
        <dbReference type="EMBL" id="MBN8431785.1"/>
    </source>
</evidence>
<keyword evidence="3" id="KW-1185">Reference proteome</keyword>
<keyword evidence="1" id="KW-1133">Transmembrane helix</keyword>
<feature type="transmembrane region" description="Helical" evidence="1">
    <location>
        <begin position="153"/>
        <end position="186"/>
    </location>
</feature>
<name>A0ABS3E8Z4_9GAMM</name>
<organism evidence="2 3">
    <name type="scientific">Microbulbifer salipaludis</name>
    <dbReference type="NCBI Taxonomy" id="187980"/>
    <lineage>
        <taxon>Bacteria</taxon>
        <taxon>Pseudomonadati</taxon>
        <taxon>Pseudomonadota</taxon>
        <taxon>Gammaproteobacteria</taxon>
        <taxon>Cellvibrionales</taxon>
        <taxon>Microbulbiferaceae</taxon>
        <taxon>Microbulbifer</taxon>
    </lineage>
</organism>
<feature type="transmembrane region" description="Helical" evidence="1">
    <location>
        <begin position="198"/>
        <end position="223"/>
    </location>
</feature>
<keyword evidence="1" id="KW-0472">Membrane</keyword>
<protein>
    <submittedName>
        <fullName evidence="2">Uncharacterized protein</fullName>
    </submittedName>
</protein>
<evidence type="ECO:0000313" key="3">
    <source>
        <dbReference type="Proteomes" id="UP000664293"/>
    </source>
</evidence>
<keyword evidence="1" id="KW-0812">Transmembrane</keyword>
<accession>A0ABS3E8Z4</accession>
<reference evidence="2 3" key="1">
    <citation type="submission" date="2020-12" db="EMBL/GenBank/DDBJ databases">
        <title>Oil enriched cultivation method for isolating marine PHA-producing bacteria.</title>
        <authorList>
            <person name="Zheng W."/>
            <person name="Yu S."/>
            <person name="Huang Y."/>
        </authorList>
    </citation>
    <scope>NUCLEOTIDE SEQUENCE [LARGE SCALE GENOMIC DNA]</scope>
    <source>
        <strain evidence="2 3">SN0-2</strain>
    </source>
</reference>